<evidence type="ECO:0000256" key="1">
    <source>
        <dbReference type="SAM" id="Phobius"/>
    </source>
</evidence>
<sequence>MIKASSGFSLLELMIVVAIVGIIAAIAYPAYTEQAARGRQSDGQAMLMEVMQAQERFYSQNQTYTTDLTALGYAVANPESQGDFYAIAAAACPGSAVAQCVLLTATAQGAQRGQPNLTYNSVSGPSW</sequence>
<dbReference type="PROSITE" id="PS00409">
    <property type="entry name" value="PROKAR_NTER_METHYL"/>
    <property type="match status" value="1"/>
</dbReference>
<dbReference type="Pfam" id="PF16732">
    <property type="entry name" value="ComP_DUS"/>
    <property type="match status" value="1"/>
</dbReference>
<dbReference type="InterPro" id="IPR012902">
    <property type="entry name" value="N_methyl_site"/>
</dbReference>
<dbReference type="NCBIfam" id="TIGR02532">
    <property type="entry name" value="IV_pilin_GFxxxE"/>
    <property type="match status" value="1"/>
</dbReference>
<dbReference type="Pfam" id="PF07963">
    <property type="entry name" value="N_methyl"/>
    <property type="match status" value="1"/>
</dbReference>
<organism evidence="2 3">
    <name type="scientific">Kistimonas scapharcae</name>
    <dbReference type="NCBI Taxonomy" id="1036133"/>
    <lineage>
        <taxon>Bacteria</taxon>
        <taxon>Pseudomonadati</taxon>
        <taxon>Pseudomonadota</taxon>
        <taxon>Gammaproteobacteria</taxon>
        <taxon>Oceanospirillales</taxon>
        <taxon>Endozoicomonadaceae</taxon>
        <taxon>Kistimonas</taxon>
    </lineage>
</organism>
<feature type="transmembrane region" description="Helical" evidence="1">
    <location>
        <begin position="6"/>
        <end position="31"/>
    </location>
</feature>
<keyword evidence="1" id="KW-0472">Membrane</keyword>
<dbReference type="Proteomes" id="UP001500604">
    <property type="component" value="Unassembled WGS sequence"/>
</dbReference>
<keyword evidence="1" id="KW-0812">Transmembrane</keyword>
<protein>
    <submittedName>
        <fullName evidence="2">Type IV pilin protein</fullName>
    </submittedName>
</protein>
<evidence type="ECO:0000313" key="3">
    <source>
        <dbReference type="Proteomes" id="UP001500604"/>
    </source>
</evidence>
<accession>A0ABP8V0S0</accession>
<keyword evidence="1" id="KW-1133">Transmembrane helix</keyword>
<dbReference type="InterPro" id="IPR031982">
    <property type="entry name" value="PilE-like"/>
</dbReference>
<gene>
    <name evidence="2" type="ORF">GCM10023116_18580</name>
</gene>
<dbReference type="RefSeq" id="WP_345195474.1">
    <property type="nucleotide sequence ID" value="NZ_BAABFL010000135.1"/>
</dbReference>
<name>A0ABP8V0S0_9GAMM</name>
<dbReference type="SUPFAM" id="SSF54523">
    <property type="entry name" value="Pili subunits"/>
    <property type="match status" value="1"/>
</dbReference>
<dbReference type="EMBL" id="BAABFL010000135">
    <property type="protein sequence ID" value="GAA4649584.1"/>
    <property type="molecule type" value="Genomic_DNA"/>
</dbReference>
<evidence type="ECO:0000313" key="2">
    <source>
        <dbReference type="EMBL" id="GAA4649584.1"/>
    </source>
</evidence>
<keyword evidence="3" id="KW-1185">Reference proteome</keyword>
<dbReference type="Gene3D" id="3.30.700.10">
    <property type="entry name" value="Glycoprotein, Type 4 Pilin"/>
    <property type="match status" value="1"/>
</dbReference>
<dbReference type="InterPro" id="IPR045584">
    <property type="entry name" value="Pilin-like"/>
</dbReference>
<dbReference type="PANTHER" id="PTHR30093">
    <property type="entry name" value="GENERAL SECRETION PATHWAY PROTEIN G"/>
    <property type="match status" value="1"/>
</dbReference>
<reference evidence="3" key="1">
    <citation type="journal article" date="2019" name="Int. J. Syst. Evol. Microbiol.">
        <title>The Global Catalogue of Microorganisms (GCM) 10K type strain sequencing project: providing services to taxonomists for standard genome sequencing and annotation.</title>
        <authorList>
            <consortium name="The Broad Institute Genomics Platform"/>
            <consortium name="The Broad Institute Genome Sequencing Center for Infectious Disease"/>
            <person name="Wu L."/>
            <person name="Ma J."/>
        </authorList>
    </citation>
    <scope>NUCLEOTIDE SEQUENCE [LARGE SCALE GENOMIC DNA]</scope>
    <source>
        <strain evidence="3">JCM 17805</strain>
    </source>
</reference>
<proteinExistence type="predicted"/>
<comment type="caution">
    <text evidence="2">The sequence shown here is derived from an EMBL/GenBank/DDBJ whole genome shotgun (WGS) entry which is preliminary data.</text>
</comment>
<dbReference type="PANTHER" id="PTHR30093:SF47">
    <property type="entry name" value="TYPE IV PILUS NON-CORE MINOR PILIN PILE"/>
    <property type="match status" value="1"/>
</dbReference>